<dbReference type="RefSeq" id="WP_148870808.1">
    <property type="nucleotide sequence ID" value="NZ_VNIA01000004.1"/>
</dbReference>
<protein>
    <submittedName>
        <fullName evidence="1">Putative nucleic acid binding protein</fullName>
    </submittedName>
</protein>
<reference evidence="1 2" key="1">
    <citation type="submission" date="2019-07" db="EMBL/GenBank/DDBJ databases">
        <title>Genomic Encyclopedia of Type Strains, Phase IV (KMG-IV): sequencing the most valuable type-strain genomes for metagenomic binning, comparative biology and taxonomic classification.</title>
        <authorList>
            <person name="Goeker M."/>
        </authorList>
    </citation>
    <scope>NUCLEOTIDE SEQUENCE [LARGE SCALE GENOMIC DNA]</scope>
    <source>
        <strain evidence="1 2">DSM 18961</strain>
    </source>
</reference>
<dbReference type="OrthoDB" id="673558at2"/>
<organism evidence="1 2">
    <name type="scientific">Tenacibaculum adriaticum</name>
    <dbReference type="NCBI Taxonomy" id="413713"/>
    <lineage>
        <taxon>Bacteria</taxon>
        <taxon>Pseudomonadati</taxon>
        <taxon>Bacteroidota</taxon>
        <taxon>Flavobacteriia</taxon>
        <taxon>Flavobacteriales</taxon>
        <taxon>Flavobacteriaceae</taxon>
        <taxon>Tenacibaculum</taxon>
    </lineage>
</organism>
<evidence type="ECO:0000313" key="2">
    <source>
        <dbReference type="Proteomes" id="UP000323136"/>
    </source>
</evidence>
<dbReference type="Proteomes" id="UP000323136">
    <property type="component" value="Unassembled WGS sequence"/>
</dbReference>
<keyword evidence="2" id="KW-1185">Reference proteome</keyword>
<sequence length="144" mass="16175">MKLTKRKKIGFTLLFIGVLIISLALSQYYKPHIDVYNANPDIITNATDLLYEFENDEEVANKKFLDKIIQVNGQISKVEASENNDIILTLKNQKDGLGTVICNLSTKENKKLINLKEGQIVSVKGICTGYLMDVILVRCNVVNN</sequence>
<dbReference type="InterPro" id="IPR024422">
    <property type="entry name" value="Protein_unknown_function_OB"/>
</dbReference>
<dbReference type="AlphaFoldDB" id="A0A5S5DR31"/>
<gene>
    <name evidence="1" type="ORF">C7447_104152</name>
</gene>
<name>A0A5S5DR31_9FLAO</name>
<comment type="caution">
    <text evidence="1">The sequence shown here is derived from an EMBL/GenBank/DDBJ whole genome shotgun (WGS) entry which is preliminary data.</text>
</comment>
<dbReference type="EMBL" id="VNIA01000004">
    <property type="protein sequence ID" value="TYP97466.1"/>
    <property type="molecule type" value="Genomic_DNA"/>
</dbReference>
<dbReference type="Pfam" id="PF12869">
    <property type="entry name" value="tRNA_anti-like"/>
    <property type="match status" value="1"/>
</dbReference>
<proteinExistence type="predicted"/>
<evidence type="ECO:0000313" key="1">
    <source>
        <dbReference type="EMBL" id="TYP97466.1"/>
    </source>
</evidence>
<accession>A0A5S5DR31</accession>